<comment type="caution">
    <text evidence="1">The sequence shown here is derived from an EMBL/GenBank/DDBJ whole genome shotgun (WGS) entry which is preliminary data.</text>
</comment>
<dbReference type="EMBL" id="WKFB01000334">
    <property type="protein sequence ID" value="KAF6726364.1"/>
    <property type="molecule type" value="Genomic_DNA"/>
</dbReference>
<evidence type="ECO:0000313" key="2">
    <source>
        <dbReference type="Proteomes" id="UP000646548"/>
    </source>
</evidence>
<reference evidence="1" key="1">
    <citation type="journal article" name="BMC Genomics">
        <title>Long-read sequencing and de novo genome assembly of marine medaka (Oryzias melastigma).</title>
        <authorList>
            <person name="Liang P."/>
            <person name="Saqib H.S.A."/>
            <person name="Ni X."/>
            <person name="Shen Y."/>
        </authorList>
    </citation>
    <scope>NUCLEOTIDE SEQUENCE</scope>
    <source>
        <strain evidence="1">Bigg-433</strain>
    </source>
</reference>
<protein>
    <submittedName>
        <fullName evidence="1">Uncharacterized protein</fullName>
    </submittedName>
</protein>
<dbReference type="AlphaFoldDB" id="A0A834CC16"/>
<evidence type="ECO:0000313" key="1">
    <source>
        <dbReference type="EMBL" id="KAF6726364.1"/>
    </source>
</evidence>
<gene>
    <name evidence="1" type="ORF">FQA47_015611</name>
</gene>
<organism evidence="1 2">
    <name type="scientific">Oryzias melastigma</name>
    <name type="common">Marine medaka</name>
    <dbReference type="NCBI Taxonomy" id="30732"/>
    <lineage>
        <taxon>Eukaryota</taxon>
        <taxon>Metazoa</taxon>
        <taxon>Chordata</taxon>
        <taxon>Craniata</taxon>
        <taxon>Vertebrata</taxon>
        <taxon>Euteleostomi</taxon>
        <taxon>Actinopterygii</taxon>
        <taxon>Neopterygii</taxon>
        <taxon>Teleostei</taxon>
        <taxon>Neoteleostei</taxon>
        <taxon>Acanthomorphata</taxon>
        <taxon>Ovalentaria</taxon>
        <taxon>Atherinomorphae</taxon>
        <taxon>Beloniformes</taxon>
        <taxon>Adrianichthyidae</taxon>
        <taxon>Oryziinae</taxon>
        <taxon>Oryzias</taxon>
    </lineage>
</organism>
<dbReference type="Proteomes" id="UP000646548">
    <property type="component" value="Unassembled WGS sequence"/>
</dbReference>
<accession>A0A834CC16</accession>
<name>A0A834CC16_ORYME</name>
<sequence>MEPVSHDAGLAVQTSHITGSVPIPSLGFAASLQSSWSRMRHRQQCSLQHSHTHIPVGLLGGGAFIESPCCIPPDLLSRSAFGPSGHHFFEVVLERRVLGTPGFPVNPLFPLWFGWSALHAAGSCPEQEVSLTHEVNGVKL</sequence>
<proteinExistence type="predicted"/>